<comment type="caution">
    <text evidence="6">The sequence shown here is derived from an EMBL/GenBank/DDBJ whole genome shotgun (WGS) entry which is preliminary data.</text>
</comment>
<keyword evidence="7" id="KW-1185">Reference proteome</keyword>
<dbReference type="PANTHER" id="PTHR33376:SF4">
    <property type="entry name" value="SIALIC ACID-BINDING PERIPLASMIC PROTEIN SIAP"/>
    <property type="match status" value="1"/>
</dbReference>
<evidence type="ECO:0000256" key="2">
    <source>
        <dbReference type="ARBA" id="ARBA00009023"/>
    </source>
</evidence>
<dbReference type="PANTHER" id="PTHR33376">
    <property type="match status" value="1"/>
</dbReference>
<name>A0ABN0VUJ3_9BACI</name>
<dbReference type="InterPro" id="IPR018389">
    <property type="entry name" value="DctP_fam"/>
</dbReference>
<evidence type="ECO:0000313" key="6">
    <source>
        <dbReference type="EMBL" id="GAA0317700.1"/>
    </source>
</evidence>
<dbReference type="PROSITE" id="PS51257">
    <property type="entry name" value="PROKAR_LIPOPROTEIN"/>
    <property type="match status" value="1"/>
</dbReference>
<protein>
    <submittedName>
        <fullName evidence="6">TRAP transporter substrate-binding protein</fullName>
    </submittedName>
</protein>
<keyword evidence="3" id="KW-0813">Transport</keyword>
<dbReference type="NCBIfam" id="TIGR00787">
    <property type="entry name" value="dctP"/>
    <property type="match status" value="1"/>
</dbReference>
<keyword evidence="4 5" id="KW-0732">Signal</keyword>
<accession>A0ABN0VUJ3</accession>
<feature type="chain" id="PRO_5046686949" evidence="5">
    <location>
        <begin position="19"/>
        <end position="338"/>
    </location>
</feature>
<feature type="signal peptide" evidence="5">
    <location>
        <begin position="1"/>
        <end position="18"/>
    </location>
</feature>
<dbReference type="NCBIfam" id="NF037995">
    <property type="entry name" value="TRAP_S1"/>
    <property type="match status" value="1"/>
</dbReference>
<evidence type="ECO:0000256" key="3">
    <source>
        <dbReference type="ARBA" id="ARBA00022448"/>
    </source>
</evidence>
<evidence type="ECO:0000256" key="1">
    <source>
        <dbReference type="ARBA" id="ARBA00004196"/>
    </source>
</evidence>
<dbReference type="EMBL" id="BAAADJ010000004">
    <property type="protein sequence ID" value="GAA0317700.1"/>
    <property type="molecule type" value="Genomic_DNA"/>
</dbReference>
<evidence type="ECO:0000313" key="7">
    <source>
        <dbReference type="Proteomes" id="UP001500782"/>
    </source>
</evidence>
<proteinExistence type="inferred from homology"/>
<dbReference type="Gene3D" id="3.40.190.170">
    <property type="entry name" value="Bacterial extracellular solute-binding protein, family 7"/>
    <property type="match status" value="1"/>
</dbReference>
<evidence type="ECO:0000256" key="5">
    <source>
        <dbReference type="SAM" id="SignalP"/>
    </source>
</evidence>
<comment type="similarity">
    <text evidence="2">Belongs to the bacterial solute-binding protein 7 family.</text>
</comment>
<dbReference type="PIRSF" id="PIRSF006470">
    <property type="entry name" value="DctB"/>
    <property type="match status" value="1"/>
</dbReference>
<reference evidence="6 7" key="1">
    <citation type="journal article" date="2019" name="Int. J. Syst. Evol. Microbiol.">
        <title>The Global Catalogue of Microorganisms (GCM) 10K type strain sequencing project: providing services to taxonomists for standard genome sequencing and annotation.</title>
        <authorList>
            <consortium name="The Broad Institute Genomics Platform"/>
            <consortium name="The Broad Institute Genome Sequencing Center for Infectious Disease"/>
            <person name="Wu L."/>
            <person name="Ma J."/>
        </authorList>
    </citation>
    <scope>NUCLEOTIDE SEQUENCE [LARGE SCALE GENOMIC DNA]</scope>
    <source>
        <strain evidence="6 7">JCM 9731</strain>
    </source>
</reference>
<dbReference type="Pfam" id="PF03480">
    <property type="entry name" value="DctP"/>
    <property type="match status" value="1"/>
</dbReference>
<gene>
    <name evidence="6" type="ORF">GCM10008967_05330</name>
</gene>
<dbReference type="InterPro" id="IPR038404">
    <property type="entry name" value="TRAP_DctP_sf"/>
</dbReference>
<dbReference type="RefSeq" id="WP_343796103.1">
    <property type="nucleotide sequence ID" value="NZ_BAAADJ010000004.1"/>
</dbReference>
<organism evidence="6 7">
    <name type="scientific">Bacillus carboniphilus</name>
    <dbReference type="NCBI Taxonomy" id="86663"/>
    <lineage>
        <taxon>Bacteria</taxon>
        <taxon>Bacillati</taxon>
        <taxon>Bacillota</taxon>
        <taxon>Bacilli</taxon>
        <taxon>Bacillales</taxon>
        <taxon>Bacillaceae</taxon>
        <taxon>Bacillus</taxon>
    </lineage>
</organism>
<dbReference type="Proteomes" id="UP001500782">
    <property type="component" value="Unassembled WGS sequence"/>
</dbReference>
<sequence>MKKLLILLFSVLLIAALAACSSSSSGSGSGKVIELKLGTKMPDDTAEGQAFNYFAELVEEKSNGEVKVKVNPAEQLGKGTTQIDNMLLGSQDMYAEGIGYFADFDSRVEVSSIPYLFNDFEHYQKFNTGEMGQDIQQTLIDNGIRILNTERNFVRGPYRVMLSKKPIKSVEDLQGLKLRSFESEFYSAAYSSVGANPTVVAWTETYLGLKQNLVEAVTSPISLVWPMKFTEVAPYMTIIDEYPQDVVIAISEEVFSGLSEEHQQILIDAANEAGEKGTELAKQEVEEHMELMKTEHNIEVFEIDKAEWVEAFSDFHYQLEEDGKLPKGYVDQIKSIGK</sequence>
<dbReference type="InterPro" id="IPR004682">
    <property type="entry name" value="TRAP_DctP"/>
</dbReference>
<evidence type="ECO:0000256" key="4">
    <source>
        <dbReference type="ARBA" id="ARBA00022729"/>
    </source>
</evidence>
<dbReference type="CDD" id="cd13603">
    <property type="entry name" value="PBP2_TRAP_Siap_TeaA_like"/>
    <property type="match status" value="1"/>
</dbReference>
<comment type="subcellular location">
    <subcellularLocation>
        <location evidence="1">Cell envelope</location>
    </subcellularLocation>
</comment>